<protein>
    <submittedName>
        <fullName evidence="3">PhyH-domain-containing protein</fullName>
    </submittedName>
</protein>
<evidence type="ECO:0000256" key="2">
    <source>
        <dbReference type="ARBA" id="ARBA00005830"/>
    </source>
</evidence>
<dbReference type="Pfam" id="PF05721">
    <property type="entry name" value="PhyH"/>
    <property type="match status" value="1"/>
</dbReference>
<evidence type="ECO:0000313" key="3">
    <source>
        <dbReference type="EMBL" id="PVI01530.1"/>
    </source>
</evidence>
<dbReference type="AlphaFoldDB" id="A0A2V1DXF8"/>
<dbReference type="InterPro" id="IPR008775">
    <property type="entry name" value="Phytyl_CoA_dOase-like"/>
</dbReference>
<comment type="similarity">
    <text evidence="2">Belongs to the PhyH family.</text>
</comment>
<gene>
    <name evidence="3" type="ORF">DM02DRAFT_704943</name>
</gene>
<dbReference type="PANTHER" id="PTHR20883">
    <property type="entry name" value="PHYTANOYL-COA DIOXYGENASE DOMAIN CONTAINING 1"/>
    <property type="match status" value="1"/>
</dbReference>
<reference evidence="3 4" key="1">
    <citation type="journal article" date="2018" name="Sci. Rep.">
        <title>Comparative genomics provides insights into the lifestyle and reveals functional heterogeneity of dark septate endophytic fungi.</title>
        <authorList>
            <person name="Knapp D.G."/>
            <person name="Nemeth J.B."/>
            <person name="Barry K."/>
            <person name="Hainaut M."/>
            <person name="Henrissat B."/>
            <person name="Johnson J."/>
            <person name="Kuo A."/>
            <person name="Lim J.H.P."/>
            <person name="Lipzen A."/>
            <person name="Nolan M."/>
            <person name="Ohm R.A."/>
            <person name="Tamas L."/>
            <person name="Grigoriev I.V."/>
            <person name="Spatafora J.W."/>
            <person name="Nagy L.G."/>
            <person name="Kovacs G.M."/>
        </authorList>
    </citation>
    <scope>NUCLEOTIDE SEQUENCE [LARGE SCALE GENOMIC DNA]</scope>
    <source>
        <strain evidence="3 4">DSE2036</strain>
    </source>
</reference>
<dbReference type="PANTHER" id="PTHR20883:SF46">
    <property type="entry name" value="PHYTANOYL-COA HYDROXYLASE"/>
    <property type="match status" value="1"/>
</dbReference>
<evidence type="ECO:0000256" key="1">
    <source>
        <dbReference type="ARBA" id="ARBA00001962"/>
    </source>
</evidence>
<accession>A0A2V1DXF8</accession>
<keyword evidence="4" id="KW-1185">Reference proteome</keyword>
<dbReference type="Proteomes" id="UP000244855">
    <property type="component" value="Unassembled WGS sequence"/>
</dbReference>
<name>A0A2V1DXF8_9PLEO</name>
<dbReference type="EMBL" id="KZ805356">
    <property type="protein sequence ID" value="PVI01530.1"/>
    <property type="molecule type" value="Genomic_DNA"/>
</dbReference>
<evidence type="ECO:0000313" key="4">
    <source>
        <dbReference type="Proteomes" id="UP000244855"/>
    </source>
</evidence>
<comment type="cofactor">
    <cofactor evidence="1">
        <name>Fe cation</name>
        <dbReference type="ChEBI" id="CHEBI:24875"/>
    </cofactor>
</comment>
<dbReference type="SUPFAM" id="SSF51197">
    <property type="entry name" value="Clavaminate synthase-like"/>
    <property type="match status" value="1"/>
</dbReference>
<sequence length="279" mass="31597">MANRSILTEEHIGKFERDGFLHIPREEHDLVAEPSNLSEWASEILSWPREKGKWMPYDEVNQRGEKQLMRTENVVAYFSPVSDLLLGEGVLSILKQLSGKDAFLFKDKINYKLPYANGFVAHIDAPAYYHMGEMPFMEVMVVVDAQTPANGCLEFVPGSHKAAPSLVNGGRISDEWEKNHDFVKLDLKPGDMVVFGSRIAHRSGPNLTGKRRAAIFGTYHFEAHRPEMSAEYWAHRRVNFPPDHEREEGESYEAGFKLFGYSSPFTKPEVTNVPTPVTG</sequence>
<dbReference type="STRING" id="97972.A0A2V1DXF8"/>
<organism evidence="3 4">
    <name type="scientific">Periconia macrospinosa</name>
    <dbReference type="NCBI Taxonomy" id="97972"/>
    <lineage>
        <taxon>Eukaryota</taxon>
        <taxon>Fungi</taxon>
        <taxon>Dikarya</taxon>
        <taxon>Ascomycota</taxon>
        <taxon>Pezizomycotina</taxon>
        <taxon>Dothideomycetes</taxon>
        <taxon>Pleosporomycetidae</taxon>
        <taxon>Pleosporales</taxon>
        <taxon>Massarineae</taxon>
        <taxon>Periconiaceae</taxon>
        <taxon>Periconia</taxon>
    </lineage>
</organism>
<dbReference type="OrthoDB" id="445007at2759"/>
<dbReference type="Gene3D" id="2.60.120.620">
    <property type="entry name" value="q2cbj1_9rhob like domain"/>
    <property type="match status" value="1"/>
</dbReference>
<proteinExistence type="inferred from homology"/>